<feature type="compositionally biased region" description="Basic and acidic residues" evidence="2">
    <location>
        <begin position="694"/>
        <end position="703"/>
    </location>
</feature>
<feature type="domain" description="NOMO second beta-sandwich" evidence="5">
    <location>
        <begin position="166"/>
        <end position="226"/>
    </location>
</feature>
<keyword evidence="3" id="KW-0812">Transmembrane</keyword>
<name>A0A0F7U782_NEOCL</name>
<dbReference type="GO" id="GO:0030246">
    <property type="term" value="F:carbohydrate binding"/>
    <property type="evidence" value="ECO:0007669"/>
    <property type="project" value="InterPro"/>
</dbReference>
<reference evidence="6" key="1">
    <citation type="journal article" date="2015" name="PLoS ONE">
        <title>Comprehensive Evaluation of Toxoplasma gondii VEG and Neospora caninum LIV Genomes with Tachyzoite Stage Transcriptome and Proteome Defines Novel Transcript Features.</title>
        <authorList>
            <person name="Ramaprasad A."/>
            <person name="Mourier T."/>
            <person name="Naeem R."/>
            <person name="Malas T.B."/>
            <person name="Moussa E."/>
            <person name="Panigrahi A."/>
            <person name="Vermont S.J."/>
            <person name="Otto T.D."/>
            <person name="Wastling J."/>
            <person name="Pain A."/>
        </authorList>
    </citation>
    <scope>NUCLEOTIDE SEQUENCE</scope>
    <source>
        <strain evidence="6">Liverpool</strain>
    </source>
</reference>
<evidence type="ECO:0000256" key="1">
    <source>
        <dbReference type="ARBA" id="ARBA00022729"/>
    </source>
</evidence>
<dbReference type="PANTHER" id="PTHR23303:SF14">
    <property type="entry name" value="BOS COMPLEX SUBUNIT NOMO1-RELATED"/>
    <property type="match status" value="1"/>
</dbReference>
<dbReference type="InterPro" id="IPR055075">
    <property type="entry name" value="NOMO-like_N"/>
</dbReference>
<proteinExistence type="predicted"/>
<dbReference type="InterPro" id="IPR055074">
    <property type="entry name" value="NOMO1-3_2nd"/>
</dbReference>
<keyword evidence="1" id="KW-0732">Signal</keyword>
<evidence type="ECO:0000256" key="3">
    <source>
        <dbReference type="SAM" id="Phobius"/>
    </source>
</evidence>
<evidence type="ECO:0000256" key="2">
    <source>
        <dbReference type="SAM" id="MobiDB-lite"/>
    </source>
</evidence>
<dbReference type="GO" id="GO:0005789">
    <property type="term" value="C:endoplasmic reticulum membrane"/>
    <property type="evidence" value="ECO:0007669"/>
    <property type="project" value="TreeGrafter"/>
</dbReference>
<feature type="region of interest" description="Disordered" evidence="2">
    <location>
        <begin position="675"/>
        <end position="704"/>
    </location>
</feature>
<evidence type="ECO:0000313" key="6">
    <source>
        <dbReference type="EMBL" id="CEL65719.1"/>
    </source>
</evidence>
<keyword evidence="3" id="KW-0472">Membrane</keyword>
<organism evidence="6">
    <name type="scientific">Neospora caninum (strain Liverpool)</name>
    <dbReference type="NCBI Taxonomy" id="572307"/>
    <lineage>
        <taxon>Eukaryota</taxon>
        <taxon>Sar</taxon>
        <taxon>Alveolata</taxon>
        <taxon>Apicomplexa</taxon>
        <taxon>Conoidasida</taxon>
        <taxon>Coccidia</taxon>
        <taxon>Eucoccidiorida</taxon>
        <taxon>Eimeriorina</taxon>
        <taxon>Sarcocystidae</taxon>
        <taxon>Neospora</taxon>
    </lineage>
</organism>
<evidence type="ECO:0000259" key="4">
    <source>
        <dbReference type="Pfam" id="PF22898"/>
    </source>
</evidence>
<gene>
    <name evidence="6" type="ORF">BN1204_015545</name>
</gene>
<accession>A0A0F7U782</accession>
<feature type="region of interest" description="Disordered" evidence="2">
    <location>
        <begin position="1"/>
        <end position="26"/>
    </location>
</feature>
<dbReference type="InterPro" id="IPR013784">
    <property type="entry name" value="Carb-bd-like_fold"/>
</dbReference>
<keyword evidence="3" id="KW-1133">Transmembrane helix</keyword>
<feature type="compositionally biased region" description="Low complexity" evidence="2">
    <location>
        <begin position="14"/>
        <end position="26"/>
    </location>
</feature>
<feature type="region of interest" description="Disordered" evidence="2">
    <location>
        <begin position="373"/>
        <end position="393"/>
    </location>
</feature>
<feature type="compositionally biased region" description="Basic and acidic residues" evidence="2">
    <location>
        <begin position="1"/>
        <end position="10"/>
    </location>
</feature>
<feature type="compositionally biased region" description="Basic and acidic residues" evidence="2">
    <location>
        <begin position="380"/>
        <end position="393"/>
    </location>
</feature>
<sequence>MRMPRQEKRRSAGSPQLPLRLSRSPRSSFSSLPSLLSSLLSLSLLSLSLLSLSVSSPLFSLAFEEAVDVEVCEGRILGGGGVSLENVDLSDITVSLVTDDGIVKETEHCSPTGYYLIRLDSALPQRHGRQKKPFSLHVSGPPGWSFSPPSFRVADGNCHQDMNFLFTGFRVSGKVVAAGSEKGPANLSVALHSASQASGVSTVQTEEGGNFAFSPVLPGTFSLVVSFPGVSPAASAARFENGGKLRISVDQKGQARVLDSPQKKTTETGPREIVFRLTGYRLEGRVVDPRGRPLPRPVVVELRPKAACDLSLNCGLPPLPPALSAFVRRQLHSPSSSPSCFAVADSRKEGNFAFPAVPACTYLVRPLSALPGVEADEGEGEKGKEDAEGDRDERQVVFSPEEHTFDMTEADVQSAVILPEFKLAKMTITSRVVSSGEHTASSDPHATVRAVPGASVLFRRDSTGAVERTESDEEGKFSFSLAAAGETDLSFTATKDRYGFTTVFAGSLSWETRNALPPIEVSSVDICGNVEPASKFVSFQGLTVFVKPINGDEHSDAVPQQAVTDEWGKFCVRVRPFHTYMISLFFPPEDASHAPWKFERVIEVVGEPLLDLVLREHRYAVQGSISCLEETAETGGRGRGEGVSTGESETEELRLRGLCGEGRLKVRVTKTAGGAQELTAENAEEEETRATALEGRDSEESRQEPLVAVAPVRRKSDRPGEKRELVFSVTDLPGGVYTLEILELDEENQLTLAPEKRDSRALCWEKKRQVISFSVQSPSAPDGPGPVSVHFTQKGYRVYGTSNFSFSAKLLPSSAGSPSDVEIPLGRFALCLGPLSGVYTLSPVAADLRLAATPLSVRRAVRERFGENGQASPLRVHVEEREVRAVVVVSGFSADPPSPTSGKAGSAGVLYKADVPSLVFRVNVDLSSASEKPASQTVSCAFSRFSSSAAEDVASLLPLAGDSTPVAVFHCPFWMRVSDEGSFVLSLSPPSLPDGGFVVFPENPLNVSQVRGGTPAPAAFVAERQCVVRGKVVPPVANVKVSFAAKGGNKTVSPPALTGPDGRFASHAFVCRTSLWPGQKVEQVEVVPSHHGYRFARQPNRGEEIFRATKLASVTVKVSVTPSEGLRNVLISFSPLKDSSVRPSRQLTNADGEALFVPSFSDGEKVGLFRLKPMLKGFRFEPQFLDVAVEPEGGKGLKPDKVVAFRATKILYDCSGHVRLLSPRQLLADVSKHREPLAVKATGKSPAGAVHTEEASVEEDGSFLLRGLWPGVAYEVFVASSGARRDAAEREDNEEQSERGRFTLLSGWERAAPVSRQVHRDTVQDVTGVDFIVFPSNRGASLLVSLPPSALPSSLSSSLASSSFSLASAAHDAALFLRLTKVAGEESPDGQQNTRSARLSAVRFAEFSGLSFGEYLLSVELEDAILYRQQISISPRTLRDSPDGRVYVELPVLRGERARNTPDGDEGAETQMGVRGSFAFLLAAFFLVGIGGMMIRWQIPLLGFGDAKKKK</sequence>
<feature type="transmembrane region" description="Helical" evidence="3">
    <location>
        <begin position="1478"/>
        <end position="1499"/>
    </location>
</feature>
<protein>
    <submittedName>
        <fullName evidence="6">Nodal modulator 1, putative</fullName>
    </submittedName>
</protein>
<dbReference type="InterPro" id="IPR051417">
    <property type="entry name" value="SDr/BOS_complex"/>
</dbReference>
<feature type="region of interest" description="Disordered" evidence="2">
    <location>
        <begin position="632"/>
        <end position="652"/>
    </location>
</feature>
<feature type="domain" description="NOMO-like N-terminal beta-sandwich" evidence="4">
    <location>
        <begin position="85"/>
        <end position="163"/>
    </location>
</feature>
<evidence type="ECO:0000259" key="5">
    <source>
        <dbReference type="Pfam" id="PF22904"/>
    </source>
</evidence>
<dbReference type="SUPFAM" id="SSF49452">
    <property type="entry name" value="Starch-binding domain-like"/>
    <property type="match status" value="1"/>
</dbReference>
<dbReference type="Pfam" id="PF22898">
    <property type="entry name" value="NOMO1-like_1st"/>
    <property type="match status" value="1"/>
</dbReference>
<dbReference type="Pfam" id="PF22904">
    <property type="entry name" value="NOMO1-like_2nd"/>
    <property type="match status" value="1"/>
</dbReference>
<dbReference type="EMBL" id="LN714480">
    <property type="protein sequence ID" value="CEL65719.1"/>
    <property type="molecule type" value="Genomic_DNA"/>
</dbReference>
<dbReference type="PANTHER" id="PTHR23303">
    <property type="entry name" value="CARBOXYPEPTIDASE REGULATORY REGION-CONTAINING"/>
    <property type="match status" value="1"/>
</dbReference>